<comment type="caution">
    <text evidence="6">The sequence shown here is derived from an EMBL/GenBank/DDBJ whole genome shotgun (WGS) entry which is preliminary data.</text>
</comment>
<dbReference type="PROSITE" id="PS50184">
    <property type="entry name" value="VWFC_2"/>
    <property type="match status" value="1"/>
</dbReference>
<dbReference type="SMART" id="SM00364">
    <property type="entry name" value="LRR_BAC"/>
    <property type="match status" value="3"/>
</dbReference>
<dbReference type="Gene3D" id="6.20.200.20">
    <property type="match status" value="1"/>
</dbReference>
<dbReference type="InterPro" id="IPR003591">
    <property type="entry name" value="Leu-rich_rpt_typical-subtyp"/>
</dbReference>
<dbReference type="SMART" id="SM00214">
    <property type="entry name" value="VWC"/>
    <property type="match status" value="1"/>
</dbReference>
<dbReference type="PANTHER" id="PTHR46544:SF1">
    <property type="entry name" value="EXTRACELLULAR MATRIX PROTEIN 2"/>
    <property type="match status" value="1"/>
</dbReference>
<feature type="signal peptide" evidence="4">
    <location>
        <begin position="1"/>
        <end position="22"/>
    </location>
</feature>
<dbReference type="InterPro" id="IPR043184">
    <property type="entry name" value="ECM2"/>
</dbReference>
<dbReference type="Pfam" id="PF13855">
    <property type="entry name" value="LRR_8"/>
    <property type="match status" value="4"/>
</dbReference>
<dbReference type="Gene3D" id="3.80.10.10">
    <property type="entry name" value="Ribonuclease Inhibitor"/>
    <property type="match status" value="3"/>
</dbReference>
<proteinExistence type="predicted"/>
<dbReference type="InterPro" id="IPR001007">
    <property type="entry name" value="VWF_dom"/>
</dbReference>
<dbReference type="InterPro" id="IPR001611">
    <property type="entry name" value="Leu-rich_rpt"/>
</dbReference>
<dbReference type="Proteomes" id="UP000557271">
    <property type="component" value="Unassembled WGS sequence"/>
</dbReference>
<dbReference type="PROSITE" id="PS01208">
    <property type="entry name" value="VWFC_1"/>
    <property type="match status" value="1"/>
</dbReference>
<dbReference type="SUPFAM" id="SSF57603">
    <property type="entry name" value="FnI-like domain"/>
    <property type="match status" value="1"/>
</dbReference>
<evidence type="ECO:0000313" key="7">
    <source>
        <dbReference type="Proteomes" id="UP000557271"/>
    </source>
</evidence>
<keyword evidence="4" id="KW-0732">Signal</keyword>
<organism evidence="6 7">
    <name type="scientific">Chionis minor</name>
    <name type="common">Black-faced sheathbill</name>
    <dbReference type="NCBI Taxonomy" id="227182"/>
    <lineage>
        <taxon>Eukaryota</taxon>
        <taxon>Metazoa</taxon>
        <taxon>Chordata</taxon>
        <taxon>Craniata</taxon>
        <taxon>Vertebrata</taxon>
        <taxon>Euteleostomi</taxon>
        <taxon>Archelosauria</taxon>
        <taxon>Archosauria</taxon>
        <taxon>Dinosauria</taxon>
        <taxon>Saurischia</taxon>
        <taxon>Theropoda</taxon>
        <taxon>Coelurosauria</taxon>
        <taxon>Aves</taxon>
        <taxon>Neognathae</taxon>
        <taxon>Neoaves</taxon>
        <taxon>Charadriiformes</taxon>
        <taxon>Chionididae</taxon>
        <taxon>Chionis</taxon>
    </lineage>
</organism>
<protein>
    <submittedName>
        <fullName evidence="6">ECM2 protein</fullName>
    </submittedName>
</protein>
<evidence type="ECO:0000256" key="3">
    <source>
        <dbReference type="SAM" id="MobiDB-lite"/>
    </source>
</evidence>
<reference evidence="6 7" key="1">
    <citation type="submission" date="2019-09" db="EMBL/GenBank/DDBJ databases">
        <title>Bird 10,000 Genomes (B10K) Project - Family phase.</title>
        <authorList>
            <person name="Zhang G."/>
        </authorList>
    </citation>
    <scope>NUCLEOTIDE SEQUENCE [LARGE SCALE GENOMIC DNA]</scope>
    <source>
        <strain evidence="6">B10K-UC-030-51</strain>
    </source>
</reference>
<keyword evidence="1" id="KW-0433">Leucine-rich repeat</keyword>
<dbReference type="SUPFAM" id="SSF52047">
    <property type="entry name" value="RNI-like"/>
    <property type="match status" value="1"/>
</dbReference>
<feature type="non-terminal residue" evidence="6">
    <location>
        <position position="681"/>
    </location>
</feature>
<evidence type="ECO:0000256" key="1">
    <source>
        <dbReference type="ARBA" id="ARBA00022614"/>
    </source>
</evidence>
<dbReference type="PROSITE" id="PS51450">
    <property type="entry name" value="LRR"/>
    <property type="match status" value="5"/>
</dbReference>
<sequence length="681" mass="76283">MQATSLVYYFLLVSLCLDFSRNESSALLRRQRRRTRYRGLRSSSAGHRAPGGPGTELPAPVAAVPSIPLINIDDGVMGVFDSLIGLGGHESSYSVLPGKKGHCTANGMIMYDKAVWSPKPCLTCLCSKGEVICDTTMCHPLKCPKTIIPAGECCPVCSNTASSLDSSIISLDDVSELSGDSPEPNDLDNINVFPAPTQTGKDELLRTEVVEFKEKEGRKRDGKKRKRKGKKNRQKNKAYRRAKKPITGKGAADEEIHYESDEDDGTFRMPSNFPIPVPPIEAPPLPSGCSTSDTTVSCINAKLTQIPPISDPDLTSLDLTGNSITTISDEAFNGIPNLEWIDLSKNNITSPGIGPQAFKILKKLKRLYLDGNMLVHIPSELPSTLEEIKINDNHLHAIDEDGLRGLKNLVTLELEGNKLSEANVSPLAFYPLKSLSYLRLGRDKFRIIPQGLPATLEELYLENNQIEEVSEICFNHTRNINVIVLKHNKLEEHRIAPLAWINQENLESIDLSYNKLYHVPSYLPKSLLHLILIGNQIERIPGYVFGHMKPGLEYLYLSFNKLTDDGIDPVSFFGAYHSLRELFLDHNELKSVPFGIDEMRKLRFLRLNNNKIRTVPPERICRTHINDDDAHENSEEEENEESRLEHVHLEHNYINTRQLSPHAFPCIRSYCSVVLKPQKTK</sequence>
<dbReference type="EMBL" id="VZSF01006579">
    <property type="protein sequence ID" value="NWY57404.1"/>
    <property type="molecule type" value="Genomic_DNA"/>
</dbReference>
<dbReference type="InterPro" id="IPR032675">
    <property type="entry name" value="LRR_dom_sf"/>
</dbReference>
<dbReference type="GO" id="GO:0008201">
    <property type="term" value="F:heparin binding"/>
    <property type="evidence" value="ECO:0007669"/>
    <property type="project" value="TreeGrafter"/>
</dbReference>
<dbReference type="FunFam" id="3.80.10.10:FF:000772">
    <property type="entry name" value="Extracellular matrix protein 2"/>
    <property type="match status" value="1"/>
</dbReference>
<keyword evidence="2" id="KW-0677">Repeat</keyword>
<name>A0A7K7FJA4_CHIMN</name>
<evidence type="ECO:0000256" key="4">
    <source>
        <dbReference type="SAM" id="SignalP"/>
    </source>
</evidence>
<dbReference type="FunFam" id="3.80.10.10:FF:000284">
    <property type="entry name" value="extracellular matrix protein 2 isoform X1"/>
    <property type="match status" value="1"/>
</dbReference>
<dbReference type="FunFam" id="3.80.10.10:FF:000130">
    <property type="entry name" value="extracellular matrix protein 2 isoform X1"/>
    <property type="match status" value="1"/>
</dbReference>
<feature type="region of interest" description="Disordered" evidence="3">
    <location>
        <begin position="174"/>
        <end position="199"/>
    </location>
</feature>
<dbReference type="SMART" id="SM00369">
    <property type="entry name" value="LRR_TYP"/>
    <property type="match status" value="11"/>
</dbReference>
<dbReference type="AlphaFoldDB" id="A0A7K7FJA4"/>
<feature type="non-terminal residue" evidence="6">
    <location>
        <position position="1"/>
    </location>
</feature>
<feature type="chain" id="PRO_5029601274" evidence="4">
    <location>
        <begin position="23"/>
        <end position="681"/>
    </location>
</feature>
<dbReference type="GO" id="GO:0010811">
    <property type="term" value="P:positive regulation of cell-substrate adhesion"/>
    <property type="evidence" value="ECO:0007669"/>
    <property type="project" value="TreeGrafter"/>
</dbReference>
<gene>
    <name evidence="6" type="primary">Ecm2</name>
    <name evidence="6" type="ORF">CHIMIN_R06712</name>
</gene>
<accession>A0A7K7FJA4</accession>
<evidence type="ECO:0000259" key="5">
    <source>
        <dbReference type="PROSITE" id="PS50184"/>
    </source>
</evidence>
<dbReference type="Pfam" id="PF00093">
    <property type="entry name" value="VWC"/>
    <property type="match status" value="1"/>
</dbReference>
<feature type="region of interest" description="Disordered" evidence="3">
    <location>
        <begin position="214"/>
        <end position="267"/>
    </location>
</feature>
<feature type="region of interest" description="Disordered" evidence="3">
    <location>
        <begin position="38"/>
        <end position="57"/>
    </location>
</feature>
<dbReference type="GO" id="GO:0070052">
    <property type="term" value="F:collagen V binding"/>
    <property type="evidence" value="ECO:0007669"/>
    <property type="project" value="TreeGrafter"/>
</dbReference>
<evidence type="ECO:0000313" key="6">
    <source>
        <dbReference type="EMBL" id="NWY57404.1"/>
    </source>
</evidence>
<dbReference type="GO" id="GO:0030198">
    <property type="term" value="P:extracellular matrix organization"/>
    <property type="evidence" value="ECO:0007669"/>
    <property type="project" value="TreeGrafter"/>
</dbReference>
<feature type="compositionally biased region" description="Basic residues" evidence="3">
    <location>
        <begin position="220"/>
        <end position="246"/>
    </location>
</feature>
<dbReference type="OrthoDB" id="676979at2759"/>
<keyword evidence="7" id="KW-1185">Reference proteome</keyword>
<evidence type="ECO:0000256" key="2">
    <source>
        <dbReference type="ARBA" id="ARBA00022737"/>
    </source>
</evidence>
<feature type="domain" description="VWFC" evidence="5">
    <location>
        <begin position="101"/>
        <end position="158"/>
    </location>
</feature>
<dbReference type="GO" id="GO:0031012">
    <property type="term" value="C:extracellular matrix"/>
    <property type="evidence" value="ECO:0007669"/>
    <property type="project" value="TreeGrafter"/>
</dbReference>
<dbReference type="PANTHER" id="PTHR46544">
    <property type="entry name" value="EXTRACELLULAR MATRIX PROTEIN 2-RELATED"/>
    <property type="match status" value="1"/>
</dbReference>